<feature type="region of interest" description="Disordered" evidence="2">
    <location>
        <begin position="1"/>
        <end position="30"/>
    </location>
</feature>
<evidence type="ECO:0000313" key="4">
    <source>
        <dbReference type="Proteomes" id="UP001408789"/>
    </source>
</evidence>
<feature type="region of interest" description="Disordered" evidence="2">
    <location>
        <begin position="295"/>
        <end position="316"/>
    </location>
</feature>
<name>A0AAP0CW67_9ASTR</name>
<reference evidence="3 4" key="1">
    <citation type="submission" date="2024-04" db="EMBL/GenBank/DDBJ databases">
        <title>The reference genome of an endangered Asteraceae, Deinandra increscens subsp. villosa, native to the Central Coast of California.</title>
        <authorList>
            <person name="Guilliams M."/>
            <person name="Hasenstab-Lehman K."/>
            <person name="Meyer R."/>
            <person name="Mcevoy S."/>
        </authorList>
    </citation>
    <scope>NUCLEOTIDE SEQUENCE [LARGE SCALE GENOMIC DNA]</scope>
    <source>
        <tissue evidence="3">Leaf</tissue>
    </source>
</reference>
<feature type="region of interest" description="Disordered" evidence="2">
    <location>
        <begin position="348"/>
        <end position="408"/>
    </location>
</feature>
<feature type="compositionally biased region" description="Polar residues" evidence="2">
    <location>
        <begin position="1"/>
        <end position="20"/>
    </location>
</feature>
<keyword evidence="1" id="KW-0175">Coiled coil</keyword>
<comment type="caution">
    <text evidence="3">The sequence shown here is derived from an EMBL/GenBank/DDBJ whole genome shotgun (WGS) entry which is preliminary data.</text>
</comment>
<evidence type="ECO:0000256" key="1">
    <source>
        <dbReference type="SAM" id="Coils"/>
    </source>
</evidence>
<proteinExistence type="predicted"/>
<protein>
    <submittedName>
        <fullName evidence="3">Uncharacterized protein</fullName>
    </submittedName>
</protein>
<dbReference type="Proteomes" id="UP001408789">
    <property type="component" value="Unassembled WGS sequence"/>
</dbReference>
<feature type="region of interest" description="Disordered" evidence="2">
    <location>
        <begin position="805"/>
        <end position="883"/>
    </location>
</feature>
<sequence>MAGNATFESASGSSSGTYLNGQRGPSLKGSGNYREGFESRMFGSGFVVPHGGSSSVVASDEIVTLSQSISLEPIAIRHQIAWYDELRRVLGISTGSVVKENSFRAAAATYVKPSPPMADLKDLKSFRLSIEDTCVKARVRANKMNERLLKLDKYHEYLTSKRQKRNELTSIDRAGALNMKTGTQIYSTNQRVEDRPKNILLNKRVRTSVAESRAKDGNLLEDNVGESDLFEKIRRLAAGGEGWDKKVKRKRSIGMVSTRPIDNDAVPKRAVQNKVVENGSQPRDAHIYRLNARDDSLSNRKRPMPLGSSSPPMATQWVGQRPQKMARARRPFVVSLVSNQDEKRLSFESCSPSDVGARLNSKGTNDSPISKIATNDPKKLMVKLDNVQSSPRLSESHESVGGQSRLINNGVDRSELNAIENKNKPLINSAIPKPVHSRKTGCKKNGSKPGRRLKKLSDRKGFLHHSPLQDVSSPDCPGASDDDREELLAAANYARTATYLACSSPFWKKMEPLFASVSSEDKSFLAQQVVLLFLYMNPHHSFAFSVCIDYFDSKPCLLIQMGSISDPLLSECRSLSGTCDVDITSMETIPLYQRVLSALIIDDDIDTPEEGDARNMQFMNSSSVSTYDTHNLNDSSYENSTIVDKLLLELNSIGLCPDMMPVLEDEENGSIQDELNKLNARLQQQKVKKKAYLEKISNHMDMDSSSRARHLETVAMDRLVEQAFRKLLATRRSSRSGIQKVPKHAALAFGNRTLARCHKFENSGISCFNEPPFHDILFAPVTHTMLSSHEAFPINGRLPNRGKKKEVFLDDISTTKIRKTKQKTKPRQQTGQIPTPRNKSDDNKQTGTTHPTGPSWLSTSSNRTNHLVNDLDPLDEMGEGPDLGVPHDLTSFLNFDEQDPDVDFTAGLDIPMDDLTELF</sequence>
<dbReference type="PANTHER" id="PTHR31115:SF2">
    <property type="entry name" value="OS05G0107300 PROTEIN"/>
    <property type="match status" value="1"/>
</dbReference>
<keyword evidence="4" id="KW-1185">Reference proteome</keyword>
<dbReference type="AlphaFoldDB" id="A0AAP0CW67"/>
<feature type="compositionally biased region" description="Polar residues" evidence="2">
    <location>
        <begin position="845"/>
        <end position="867"/>
    </location>
</feature>
<organism evidence="3 4">
    <name type="scientific">Deinandra increscens subsp. villosa</name>
    <dbReference type="NCBI Taxonomy" id="3103831"/>
    <lineage>
        <taxon>Eukaryota</taxon>
        <taxon>Viridiplantae</taxon>
        <taxon>Streptophyta</taxon>
        <taxon>Embryophyta</taxon>
        <taxon>Tracheophyta</taxon>
        <taxon>Spermatophyta</taxon>
        <taxon>Magnoliopsida</taxon>
        <taxon>eudicotyledons</taxon>
        <taxon>Gunneridae</taxon>
        <taxon>Pentapetalae</taxon>
        <taxon>asterids</taxon>
        <taxon>campanulids</taxon>
        <taxon>Asterales</taxon>
        <taxon>Asteraceae</taxon>
        <taxon>Asteroideae</taxon>
        <taxon>Heliantheae alliance</taxon>
        <taxon>Madieae</taxon>
        <taxon>Madiinae</taxon>
        <taxon>Deinandra</taxon>
    </lineage>
</organism>
<evidence type="ECO:0000313" key="3">
    <source>
        <dbReference type="EMBL" id="KAK9064024.1"/>
    </source>
</evidence>
<feature type="region of interest" description="Disordered" evidence="2">
    <location>
        <begin position="425"/>
        <end position="454"/>
    </location>
</feature>
<dbReference type="PANTHER" id="PTHR31115">
    <property type="entry name" value="OS05G0107300 PROTEIN"/>
    <property type="match status" value="1"/>
</dbReference>
<dbReference type="EMBL" id="JBCNJP010000018">
    <property type="protein sequence ID" value="KAK9064024.1"/>
    <property type="molecule type" value="Genomic_DNA"/>
</dbReference>
<evidence type="ECO:0000256" key="2">
    <source>
        <dbReference type="SAM" id="MobiDB-lite"/>
    </source>
</evidence>
<accession>A0AAP0CW67</accession>
<feature type="compositionally biased region" description="Basic residues" evidence="2">
    <location>
        <begin position="816"/>
        <end position="826"/>
    </location>
</feature>
<feature type="compositionally biased region" description="Basic residues" evidence="2">
    <location>
        <begin position="435"/>
        <end position="454"/>
    </location>
</feature>
<gene>
    <name evidence="3" type="ORF">SSX86_017896</name>
</gene>
<feature type="coiled-coil region" evidence="1">
    <location>
        <begin position="668"/>
        <end position="695"/>
    </location>
</feature>